<protein>
    <recommendedName>
        <fullName evidence="2">SCP domain-containing protein</fullName>
    </recommendedName>
</protein>
<dbReference type="InterPro" id="IPR035940">
    <property type="entry name" value="CAP_sf"/>
</dbReference>
<dbReference type="Proteomes" id="UP000298663">
    <property type="component" value="Unassembled WGS sequence"/>
</dbReference>
<evidence type="ECO:0000313" key="3">
    <source>
        <dbReference type="EMBL" id="TKR96603.1"/>
    </source>
</evidence>
<dbReference type="InterPro" id="IPR018244">
    <property type="entry name" value="Allrgn_V5/Tpx1_CS"/>
</dbReference>
<proteinExistence type="predicted"/>
<dbReference type="SMART" id="SM00198">
    <property type="entry name" value="SCP"/>
    <property type="match status" value="1"/>
</dbReference>
<dbReference type="Pfam" id="PF00188">
    <property type="entry name" value="CAP"/>
    <property type="match status" value="1"/>
</dbReference>
<dbReference type="CDD" id="cd05380">
    <property type="entry name" value="CAP_euk"/>
    <property type="match status" value="1"/>
</dbReference>
<dbReference type="Gene3D" id="3.40.33.10">
    <property type="entry name" value="CAP"/>
    <property type="match status" value="1"/>
</dbReference>
<dbReference type="OrthoDB" id="5874910at2759"/>
<organism evidence="3 4">
    <name type="scientific">Steinernema carpocapsae</name>
    <name type="common">Entomopathogenic nematode</name>
    <dbReference type="NCBI Taxonomy" id="34508"/>
    <lineage>
        <taxon>Eukaryota</taxon>
        <taxon>Metazoa</taxon>
        <taxon>Ecdysozoa</taxon>
        <taxon>Nematoda</taxon>
        <taxon>Chromadorea</taxon>
        <taxon>Rhabditida</taxon>
        <taxon>Tylenchina</taxon>
        <taxon>Panagrolaimomorpha</taxon>
        <taxon>Strongyloidoidea</taxon>
        <taxon>Steinernematidae</taxon>
        <taxon>Steinernema</taxon>
    </lineage>
</organism>
<dbReference type="InterPro" id="IPR001283">
    <property type="entry name" value="CRISP-related"/>
</dbReference>
<gene>
    <name evidence="3" type="ORF">L596_010601</name>
</gene>
<feature type="domain" description="SCP" evidence="2">
    <location>
        <begin position="85"/>
        <end position="260"/>
    </location>
</feature>
<keyword evidence="4" id="KW-1185">Reference proteome</keyword>
<dbReference type="SUPFAM" id="SSF55797">
    <property type="entry name" value="PR-1-like"/>
    <property type="match status" value="1"/>
</dbReference>
<dbReference type="GO" id="GO:0005576">
    <property type="term" value="C:extracellular region"/>
    <property type="evidence" value="ECO:0007669"/>
    <property type="project" value="InterPro"/>
</dbReference>
<reference evidence="3 4" key="2">
    <citation type="journal article" date="2019" name="G3 (Bethesda)">
        <title>Hybrid Assembly of the Genome of the Entomopathogenic Nematode Steinernema carpocapsae Identifies the X-Chromosome.</title>
        <authorList>
            <person name="Serra L."/>
            <person name="Macchietto M."/>
            <person name="Macias-Munoz A."/>
            <person name="McGill C.J."/>
            <person name="Rodriguez I.M."/>
            <person name="Rodriguez B."/>
            <person name="Murad R."/>
            <person name="Mortazavi A."/>
        </authorList>
    </citation>
    <scope>NUCLEOTIDE SEQUENCE [LARGE SCALE GENOMIC DNA]</scope>
    <source>
        <strain evidence="3 4">ALL</strain>
    </source>
</reference>
<dbReference type="EMBL" id="AZBU02000002">
    <property type="protein sequence ID" value="TKR96603.1"/>
    <property type="molecule type" value="Genomic_DNA"/>
</dbReference>
<dbReference type="PANTHER" id="PTHR10334">
    <property type="entry name" value="CYSTEINE-RICH SECRETORY PROTEIN-RELATED"/>
    <property type="match status" value="1"/>
</dbReference>
<dbReference type="InterPro" id="IPR014044">
    <property type="entry name" value="CAP_dom"/>
</dbReference>
<evidence type="ECO:0000256" key="1">
    <source>
        <dbReference type="SAM" id="MobiDB-lite"/>
    </source>
</evidence>
<dbReference type="STRING" id="34508.A0A4U5PJB4"/>
<dbReference type="PROSITE" id="PS01009">
    <property type="entry name" value="CRISP_1"/>
    <property type="match status" value="1"/>
</dbReference>
<accession>A0A4U5PJB4</accession>
<name>A0A4U5PJB4_STECR</name>
<sequence>MFAAGVIKSPPDEEPHHFHSKCSFSRSSQVFGFLLLYLNHSLGLVLLSASAQKYGNPEGENNFVTQENPAGGPSCPVSGSQLKPADRANLLAEHNKLRSQNARGLSQDGPSGEFAPKAKNMYKLTYSCDLENMAQKWSNGCVFKHSSQQGRNAGENIYATFPVQNSNSIHDFIAHPNFWFSAPLLNAIDSWWAELKNKGVGQYSSNFTFTLDVFKAGTGHYTQMAWGATTEVGCGITQCTSPKSMTFVVCNYRIAGNMIGDPIYAIGSPCSRDNDCTTYKNSTCSTSEGLCIKN</sequence>
<evidence type="ECO:0000313" key="4">
    <source>
        <dbReference type="Proteomes" id="UP000298663"/>
    </source>
</evidence>
<feature type="region of interest" description="Disordered" evidence="1">
    <location>
        <begin position="58"/>
        <end position="78"/>
    </location>
</feature>
<dbReference type="PRINTS" id="PR00837">
    <property type="entry name" value="V5TPXLIKE"/>
</dbReference>
<dbReference type="AlphaFoldDB" id="A0A4U5PJB4"/>
<reference evidence="3 4" key="1">
    <citation type="journal article" date="2015" name="Genome Biol.">
        <title>Comparative genomics of Steinernema reveals deeply conserved gene regulatory networks.</title>
        <authorList>
            <person name="Dillman A.R."/>
            <person name="Macchietto M."/>
            <person name="Porter C.F."/>
            <person name="Rogers A."/>
            <person name="Williams B."/>
            <person name="Antoshechkin I."/>
            <person name="Lee M.M."/>
            <person name="Goodwin Z."/>
            <person name="Lu X."/>
            <person name="Lewis E.E."/>
            <person name="Goodrich-Blair H."/>
            <person name="Stock S.P."/>
            <person name="Adams B.J."/>
            <person name="Sternberg P.W."/>
            <person name="Mortazavi A."/>
        </authorList>
    </citation>
    <scope>NUCLEOTIDE SEQUENCE [LARGE SCALE GENOMIC DNA]</scope>
    <source>
        <strain evidence="3 4">ALL</strain>
    </source>
</reference>
<comment type="caution">
    <text evidence="3">The sequence shown here is derived from an EMBL/GenBank/DDBJ whole genome shotgun (WGS) entry which is preliminary data.</text>
</comment>
<evidence type="ECO:0000259" key="2">
    <source>
        <dbReference type="SMART" id="SM00198"/>
    </source>
</evidence>